<comment type="caution">
    <text evidence="10">Lacks conserved residue(s) required for the propagation of feature annotation.</text>
</comment>
<reference evidence="14 15" key="1">
    <citation type="submission" date="2019-08" db="EMBL/GenBank/DDBJ databases">
        <title>Professor.</title>
        <authorList>
            <person name="Park J.S."/>
        </authorList>
    </citation>
    <scope>NUCLEOTIDE SEQUENCE [LARGE SCALE GENOMIC DNA]</scope>
    <source>
        <strain evidence="14 15">176CP5-101</strain>
    </source>
</reference>
<comment type="similarity">
    <text evidence="3 10 13">Belongs to the IPP transferase family.</text>
</comment>
<dbReference type="NCBIfam" id="TIGR00174">
    <property type="entry name" value="miaA"/>
    <property type="match status" value="1"/>
</dbReference>
<feature type="site" description="Interaction with substrate tRNA" evidence="10">
    <location>
        <position position="102"/>
    </location>
</feature>
<evidence type="ECO:0000313" key="15">
    <source>
        <dbReference type="Proteomes" id="UP000321456"/>
    </source>
</evidence>
<comment type="cofactor">
    <cofactor evidence="1 10">
        <name>Mg(2+)</name>
        <dbReference type="ChEBI" id="CHEBI:18420"/>
    </cofactor>
</comment>
<evidence type="ECO:0000256" key="6">
    <source>
        <dbReference type="ARBA" id="ARBA00022741"/>
    </source>
</evidence>
<evidence type="ECO:0000256" key="8">
    <source>
        <dbReference type="ARBA" id="ARBA00022842"/>
    </source>
</evidence>
<dbReference type="GO" id="GO:0006400">
    <property type="term" value="P:tRNA modification"/>
    <property type="evidence" value="ECO:0007669"/>
    <property type="project" value="TreeGrafter"/>
</dbReference>
<name>A0A5C8V292_9FLAO</name>
<dbReference type="SUPFAM" id="SSF52540">
    <property type="entry name" value="P-loop containing nucleoside triphosphate hydrolases"/>
    <property type="match status" value="2"/>
</dbReference>
<organism evidence="14 15">
    <name type="scientific">Flagellimonas hymeniacidonis</name>
    <dbReference type="NCBI Taxonomy" id="2603628"/>
    <lineage>
        <taxon>Bacteria</taxon>
        <taxon>Pseudomonadati</taxon>
        <taxon>Bacteroidota</taxon>
        <taxon>Flavobacteriia</taxon>
        <taxon>Flavobacteriales</taxon>
        <taxon>Flavobacteriaceae</taxon>
        <taxon>Flagellimonas</taxon>
    </lineage>
</organism>
<accession>A0A5C8V292</accession>
<evidence type="ECO:0000256" key="5">
    <source>
        <dbReference type="ARBA" id="ARBA00022694"/>
    </source>
</evidence>
<sequence length="307" mass="35245">MSSKTLIAVVGPTAIGKTSLGISLAQHFNTDVISADSRQFFKEMNIGTAVPTREELNAVRHHFIQHKSIFDPYSVGDFEKEALLLLEQLFQDKNHIIMVGGSGLYVDAVVHGLDTFPEVDTKLRESLNARLEKGGLIGMQEELQARDPKYYDIVDIDNPHRLIRALEICITANKPYSSFLNQKKEGRFFNTLYVGIQADRTVIYNRINKRVDLMMEAGLLEEVRKVYPHKNLNALQTVGYRELFEYLEGNITLDFAISEIKKNTRRFAKRQLTWLRKNNTILWVDYNEEPKMVVKKITEQLKTNSHA</sequence>
<dbReference type="Gene3D" id="1.10.20.140">
    <property type="match status" value="1"/>
</dbReference>
<feature type="region of interest" description="Interaction with substrate tRNA" evidence="10">
    <location>
        <begin position="36"/>
        <end position="39"/>
    </location>
</feature>
<dbReference type="InterPro" id="IPR018022">
    <property type="entry name" value="IPT"/>
</dbReference>
<evidence type="ECO:0000256" key="1">
    <source>
        <dbReference type="ARBA" id="ARBA00001946"/>
    </source>
</evidence>
<evidence type="ECO:0000256" key="12">
    <source>
        <dbReference type="RuleBase" id="RU003784"/>
    </source>
</evidence>
<dbReference type="Proteomes" id="UP000321456">
    <property type="component" value="Unassembled WGS sequence"/>
</dbReference>
<dbReference type="HAMAP" id="MF_00185">
    <property type="entry name" value="IPP_trans"/>
    <property type="match status" value="1"/>
</dbReference>
<gene>
    <name evidence="10 14" type="primary">miaA</name>
    <name evidence="14" type="ORF">FVB32_12825</name>
</gene>
<keyword evidence="5 10" id="KW-0819">tRNA processing</keyword>
<proteinExistence type="inferred from homology"/>
<comment type="catalytic activity">
    <reaction evidence="9 10 11">
        <text>adenosine(37) in tRNA + dimethylallyl diphosphate = N(6)-dimethylallyladenosine(37) in tRNA + diphosphate</text>
        <dbReference type="Rhea" id="RHEA:26482"/>
        <dbReference type="Rhea" id="RHEA-COMP:10162"/>
        <dbReference type="Rhea" id="RHEA-COMP:10375"/>
        <dbReference type="ChEBI" id="CHEBI:33019"/>
        <dbReference type="ChEBI" id="CHEBI:57623"/>
        <dbReference type="ChEBI" id="CHEBI:74411"/>
        <dbReference type="ChEBI" id="CHEBI:74415"/>
        <dbReference type="EC" id="2.5.1.75"/>
    </reaction>
</comment>
<comment type="subunit">
    <text evidence="10">Monomer.</text>
</comment>
<keyword evidence="15" id="KW-1185">Reference proteome</keyword>
<keyword evidence="6 10" id="KW-0547">Nucleotide-binding</keyword>
<dbReference type="InterPro" id="IPR039657">
    <property type="entry name" value="Dimethylallyltransferase"/>
</dbReference>
<dbReference type="PANTHER" id="PTHR11088:SF60">
    <property type="entry name" value="TRNA DIMETHYLALLYLTRANSFERASE"/>
    <property type="match status" value="1"/>
</dbReference>
<evidence type="ECO:0000256" key="2">
    <source>
        <dbReference type="ARBA" id="ARBA00003213"/>
    </source>
</evidence>
<dbReference type="EMBL" id="VRUR01000002">
    <property type="protein sequence ID" value="TXN35461.1"/>
    <property type="molecule type" value="Genomic_DNA"/>
</dbReference>
<feature type="site" description="Interaction with substrate tRNA" evidence="10">
    <location>
        <position position="124"/>
    </location>
</feature>
<evidence type="ECO:0000256" key="7">
    <source>
        <dbReference type="ARBA" id="ARBA00022840"/>
    </source>
</evidence>
<comment type="caution">
    <text evidence="14">The sequence shown here is derived from an EMBL/GenBank/DDBJ whole genome shotgun (WGS) entry which is preliminary data.</text>
</comment>
<keyword evidence="7 10" id="KW-0067">ATP-binding</keyword>
<keyword evidence="4 10" id="KW-0808">Transferase</keyword>
<protein>
    <recommendedName>
        <fullName evidence="10">tRNA dimethylallyltransferase</fullName>
        <ecNumber evidence="10">2.5.1.75</ecNumber>
    </recommendedName>
    <alternativeName>
        <fullName evidence="10">Dimethylallyl diphosphate:tRNA dimethylallyltransferase</fullName>
        <shortName evidence="10">DMAPP:tRNA dimethylallyltransferase</shortName>
        <shortName evidence="10">DMATase</shortName>
    </alternativeName>
    <alternativeName>
        <fullName evidence="10">Isopentenyl-diphosphate:tRNA isopentenyltransferase</fullName>
        <shortName evidence="10">IPP transferase</shortName>
        <shortName evidence="10">IPPT</shortName>
        <shortName evidence="10">IPTase</shortName>
    </alternativeName>
</protein>
<evidence type="ECO:0000256" key="11">
    <source>
        <dbReference type="RuleBase" id="RU003783"/>
    </source>
</evidence>
<keyword evidence="8 10" id="KW-0460">Magnesium</keyword>
<feature type="binding site" evidence="10">
    <location>
        <begin position="11"/>
        <end position="18"/>
    </location>
    <ligand>
        <name>ATP</name>
        <dbReference type="ChEBI" id="CHEBI:30616"/>
    </ligand>
</feature>
<dbReference type="GO" id="GO:0005524">
    <property type="term" value="F:ATP binding"/>
    <property type="evidence" value="ECO:0007669"/>
    <property type="project" value="UniProtKB-UniRule"/>
</dbReference>
<dbReference type="PANTHER" id="PTHR11088">
    <property type="entry name" value="TRNA DIMETHYLALLYLTRANSFERASE"/>
    <property type="match status" value="1"/>
</dbReference>
<feature type="binding site" evidence="10">
    <location>
        <begin position="13"/>
        <end position="18"/>
    </location>
    <ligand>
        <name>substrate</name>
    </ligand>
</feature>
<dbReference type="Pfam" id="PF01715">
    <property type="entry name" value="IPPT"/>
    <property type="match status" value="1"/>
</dbReference>
<dbReference type="AlphaFoldDB" id="A0A5C8V292"/>
<dbReference type="EC" id="2.5.1.75" evidence="10"/>
<dbReference type="InterPro" id="IPR027417">
    <property type="entry name" value="P-loop_NTPase"/>
</dbReference>
<dbReference type="GO" id="GO:0052381">
    <property type="term" value="F:tRNA dimethylallyltransferase activity"/>
    <property type="evidence" value="ECO:0007669"/>
    <property type="project" value="UniProtKB-UniRule"/>
</dbReference>
<evidence type="ECO:0000313" key="14">
    <source>
        <dbReference type="EMBL" id="TXN35461.1"/>
    </source>
</evidence>
<evidence type="ECO:0000256" key="10">
    <source>
        <dbReference type="HAMAP-Rule" id="MF_00185"/>
    </source>
</evidence>
<evidence type="ECO:0000256" key="13">
    <source>
        <dbReference type="RuleBase" id="RU003785"/>
    </source>
</evidence>
<evidence type="ECO:0000256" key="4">
    <source>
        <dbReference type="ARBA" id="ARBA00022679"/>
    </source>
</evidence>
<evidence type="ECO:0000256" key="9">
    <source>
        <dbReference type="ARBA" id="ARBA00049563"/>
    </source>
</evidence>
<comment type="function">
    <text evidence="2 10 12">Catalyzes the transfer of a dimethylallyl group onto the adenine at position 37 in tRNAs that read codons beginning with uridine, leading to the formation of N6-(dimethylallyl)adenosine (i(6)A).</text>
</comment>
<dbReference type="Gene3D" id="3.40.50.300">
    <property type="entry name" value="P-loop containing nucleotide triphosphate hydrolases"/>
    <property type="match status" value="1"/>
</dbReference>
<evidence type="ECO:0000256" key="3">
    <source>
        <dbReference type="ARBA" id="ARBA00005842"/>
    </source>
</evidence>
<dbReference type="RefSeq" id="WP_147744192.1">
    <property type="nucleotide sequence ID" value="NZ_VRUR01000002.1"/>
</dbReference>